<evidence type="ECO:0000259" key="1">
    <source>
        <dbReference type="PROSITE" id="PS50805"/>
    </source>
</evidence>
<protein>
    <recommendedName>
        <fullName evidence="1">KRAB domain-containing protein</fullName>
    </recommendedName>
</protein>
<dbReference type="AlphaFoldDB" id="A0A674IPK7"/>
<name>A0A674IPK7_9SAUR</name>
<dbReference type="GeneTree" id="ENSGT01000000215090"/>
<evidence type="ECO:0000313" key="3">
    <source>
        <dbReference type="Proteomes" id="UP000472274"/>
    </source>
</evidence>
<accession>A0A674IPK7</accession>
<feature type="domain" description="KRAB" evidence="1">
    <location>
        <begin position="1"/>
        <end position="45"/>
    </location>
</feature>
<dbReference type="InParanoid" id="A0A674IPK7"/>
<sequence length="103" mass="11198">FLVDMGTVKSLMRRGSFSKPDVISQLERGEEPWAPDLQGSEEREILRGSCTGEGSLNQLRICHCLKETAGITNKDLVSSLSSRLPPVGVISSGQILFMASYPS</sequence>
<organism evidence="2 3">
    <name type="scientific">Terrapene triunguis</name>
    <name type="common">Three-toed box turtle</name>
    <dbReference type="NCBI Taxonomy" id="2587831"/>
    <lineage>
        <taxon>Eukaryota</taxon>
        <taxon>Metazoa</taxon>
        <taxon>Chordata</taxon>
        <taxon>Craniata</taxon>
        <taxon>Vertebrata</taxon>
        <taxon>Euteleostomi</taxon>
        <taxon>Archelosauria</taxon>
        <taxon>Testudinata</taxon>
        <taxon>Testudines</taxon>
        <taxon>Cryptodira</taxon>
        <taxon>Durocryptodira</taxon>
        <taxon>Testudinoidea</taxon>
        <taxon>Emydidae</taxon>
        <taxon>Terrapene</taxon>
    </lineage>
</organism>
<reference evidence="2" key="2">
    <citation type="submission" date="2025-09" db="UniProtKB">
        <authorList>
            <consortium name="Ensembl"/>
        </authorList>
    </citation>
    <scope>IDENTIFICATION</scope>
</reference>
<dbReference type="GO" id="GO:0006355">
    <property type="term" value="P:regulation of DNA-templated transcription"/>
    <property type="evidence" value="ECO:0007669"/>
    <property type="project" value="InterPro"/>
</dbReference>
<keyword evidence="3" id="KW-1185">Reference proteome</keyword>
<dbReference type="Ensembl" id="ENSTMTT00000010411.1">
    <property type="protein sequence ID" value="ENSTMTP00000010073.1"/>
    <property type="gene ID" value="ENSTMTG00000007332.1"/>
</dbReference>
<dbReference type="PROSITE" id="PS50805">
    <property type="entry name" value="KRAB"/>
    <property type="match status" value="1"/>
</dbReference>
<dbReference type="InterPro" id="IPR001909">
    <property type="entry name" value="KRAB"/>
</dbReference>
<evidence type="ECO:0000313" key="2">
    <source>
        <dbReference type="Ensembl" id="ENSTMTP00000010073.1"/>
    </source>
</evidence>
<reference evidence="2" key="1">
    <citation type="submission" date="2025-08" db="UniProtKB">
        <authorList>
            <consortium name="Ensembl"/>
        </authorList>
    </citation>
    <scope>IDENTIFICATION</scope>
</reference>
<dbReference type="Proteomes" id="UP000472274">
    <property type="component" value="Unplaced"/>
</dbReference>
<proteinExistence type="predicted"/>